<evidence type="ECO:0000256" key="10">
    <source>
        <dbReference type="ARBA" id="ARBA00022746"/>
    </source>
</evidence>
<evidence type="ECO:0000256" key="9">
    <source>
        <dbReference type="ARBA" id="ARBA00022723"/>
    </source>
</evidence>
<evidence type="ECO:0000256" key="4">
    <source>
        <dbReference type="ARBA" id="ARBA00004677"/>
    </source>
</evidence>
<dbReference type="SUPFAM" id="SSF48576">
    <property type="entry name" value="Terpenoid synthases"/>
    <property type="match status" value="1"/>
</dbReference>
<evidence type="ECO:0000256" key="7">
    <source>
        <dbReference type="ARBA" id="ARBA00016163"/>
    </source>
</evidence>
<proteinExistence type="inferred from homology"/>
<dbReference type="GO" id="GO:0004311">
    <property type="term" value="F:geranylgeranyl diphosphate synthase activity"/>
    <property type="evidence" value="ECO:0007669"/>
    <property type="project" value="InterPro"/>
</dbReference>
<dbReference type="KEGG" id="sauk:SAI3T3_1019070"/>
<dbReference type="SFLD" id="SFLDG01018">
    <property type="entry name" value="Squalene/Phytoene_Synthase_Lik"/>
    <property type="match status" value="1"/>
</dbReference>
<reference evidence="15 16" key="1">
    <citation type="journal article" date="2012" name="PLoS ONE">
        <title>Short term evolution of a highly transmissible methicillin-resistant Staphylococcus aureus clone (ST228) in a tertiary care hospital.</title>
        <authorList>
            <person name="Vogel V."/>
            <person name="Falquet L."/>
            <person name="Calderon-Copete S.P."/>
            <person name="Basset P."/>
            <person name="Blanc D.S."/>
        </authorList>
    </citation>
    <scope>NUCLEOTIDE SEQUENCE [LARGE SCALE GENOMIC DNA]</scope>
    <source>
        <strain evidence="16">ST228/18412</strain>
    </source>
</reference>
<dbReference type="CDD" id="cd00683">
    <property type="entry name" value="Trans_IPPS_HH"/>
    <property type="match status" value="1"/>
</dbReference>
<keyword evidence="12" id="KW-0843">Virulence</keyword>
<evidence type="ECO:0000256" key="3">
    <source>
        <dbReference type="ARBA" id="ARBA00002144"/>
    </source>
</evidence>
<comment type="catalytic activity">
    <reaction evidence="1">
        <text>2 (2E,6E)-farnesyl diphosphate = 15-cis-4,4'-diapophytoene + 2 diphosphate</text>
        <dbReference type="Rhea" id="RHEA:31547"/>
        <dbReference type="ChEBI" id="CHEBI:33019"/>
        <dbReference type="ChEBI" id="CHEBI:62738"/>
        <dbReference type="ChEBI" id="CHEBI:175763"/>
        <dbReference type="EC" id="2.5.1.96"/>
    </reaction>
</comment>
<dbReference type="InterPro" id="IPR002060">
    <property type="entry name" value="Squ/phyt_synthse"/>
</dbReference>
<dbReference type="UniPathway" id="UPA00029">
    <property type="reaction ID" value="UER00556"/>
</dbReference>
<dbReference type="GO" id="GO:0046872">
    <property type="term" value="F:metal ion binding"/>
    <property type="evidence" value="ECO:0007669"/>
    <property type="project" value="UniProtKB-KW"/>
</dbReference>
<dbReference type="AlphaFoldDB" id="A0A7U7F156"/>
<keyword evidence="11" id="KW-0460">Magnesium</keyword>
<sequence>MAFQYRRTSMTMMDMNFKYCHKIMKKHSKSFSYAFDLLPEDQRKAVWAIYAVCRKIDDSIDVYGDIQFLNQIKEDIQSIEKYPYEHHHFQSDRRIMMALQHVAQHKNIAFQSFYNLIDTVYKDQHFTMFETDAELFGYCYGVAGTVGEVLTPILSDHETHQTYDVARRLGESLQLINILRDVGEDFDNERVYFSKQRLKQYEVDIAEVYQNGVNNHYIDLWEYYAAIAEKDFQDVMDQIKVFSIEAQPIIELAARIYIEILDEVRQANYTLHERVFVDKRKKAKLFHEINSKYHRI</sequence>
<dbReference type="KEGG" id="sauv:SAI7S6_1019070"/>
<evidence type="ECO:0000256" key="8">
    <source>
        <dbReference type="ARBA" id="ARBA00022679"/>
    </source>
</evidence>
<dbReference type="InterPro" id="IPR019845">
    <property type="entry name" value="Squalene/phytoene_synthase_CS"/>
</dbReference>
<dbReference type="SFLD" id="SFLDS00005">
    <property type="entry name" value="Isoprenoid_Synthase_Type_I"/>
    <property type="match status" value="1"/>
</dbReference>
<comment type="pathway">
    <text evidence="4">Carotenoid biosynthesis; staphyloxanthin biosynthesis; staphyloxanthin from farnesyl diphosphate: step 1/5.</text>
</comment>
<evidence type="ECO:0000256" key="12">
    <source>
        <dbReference type="ARBA" id="ARBA00023026"/>
    </source>
</evidence>
<dbReference type="Gene3D" id="1.10.600.10">
    <property type="entry name" value="Farnesyl Diphosphate Synthase"/>
    <property type="match status" value="1"/>
</dbReference>
<evidence type="ECO:0000256" key="14">
    <source>
        <dbReference type="ARBA" id="ARBA00032389"/>
    </source>
</evidence>
<dbReference type="InterPro" id="IPR044843">
    <property type="entry name" value="Trans_IPPS_bact-type"/>
</dbReference>
<dbReference type="KEGG" id="sauy:SAI8T7_1019050"/>
<keyword evidence="9" id="KW-0479">Metal-binding</keyword>
<comment type="function">
    <text evidence="3">Involved in the biosynthesis of the yellow-orange carotenoid staphyloxanthin, which plays a role in the virulence via its protective function against oxidative stress. Catalyzes the head-to-head condensation of two molecules of farnesyl diphosphate (FPP) into the colorless C(30) carotenoid 4,4'-diapophytoene (dehydrosqualene).</text>
</comment>
<comment type="cofactor">
    <cofactor evidence="2">
        <name>Mg(2+)</name>
        <dbReference type="ChEBI" id="CHEBI:18420"/>
    </cofactor>
</comment>
<keyword evidence="10" id="KW-0125">Carotenoid biosynthesis</keyword>
<dbReference type="KEGG" id="sauq:SAI4T8_1019080"/>
<dbReference type="Proteomes" id="UP000032744">
    <property type="component" value="Chromosome"/>
</dbReference>
<dbReference type="KEGG" id="sauj:SAI2T2_1019080"/>
<dbReference type="GO" id="GO:0016117">
    <property type="term" value="P:carotenoid biosynthetic process"/>
    <property type="evidence" value="ECO:0007669"/>
    <property type="project" value="UniProtKB-KW"/>
</dbReference>
<keyword evidence="8" id="KW-0808">Transferase</keyword>
<name>A0A7U7F156_STAAU</name>
<organism evidence="15 16">
    <name type="scientific">Staphylococcus aureus subsp. aureus ST228</name>
    <dbReference type="NCBI Taxonomy" id="1074919"/>
    <lineage>
        <taxon>Bacteria</taxon>
        <taxon>Bacillati</taxon>
        <taxon>Bacillota</taxon>
        <taxon>Bacilli</taxon>
        <taxon>Bacillales</taxon>
        <taxon>Staphylococcaceae</taxon>
        <taxon>Staphylococcus</taxon>
    </lineage>
</organism>
<evidence type="ECO:0000256" key="13">
    <source>
        <dbReference type="ARBA" id="ARBA00031761"/>
    </source>
</evidence>
<dbReference type="KEGG" id="saux:SAI6T6_1019020"/>
<dbReference type="InterPro" id="IPR008949">
    <property type="entry name" value="Isoprenoid_synthase_dom_sf"/>
</dbReference>
<dbReference type="SFLD" id="SFLDG01212">
    <property type="entry name" value="Phytoene_synthase_like"/>
    <property type="match status" value="1"/>
</dbReference>
<accession>A0A7U7F156</accession>
<evidence type="ECO:0000256" key="1">
    <source>
        <dbReference type="ARBA" id="ARBA00000746"/>
    </source>
</evidence>
<dbReference type="PROSITE" id="PS01044">
    <property type="entry name" value="SQUALEN_PHYTOEN_SYN_1"/>
    <property type="match status" value="1"/>
</dbReference>
<dbReference type="KEGG" id="saut:SAI1T1_2019070"/>
<dbReference type="FunFam" id="1.10.600.10:FF:000028">
    <property type="entry name" value="Dehydrosqualene synthase"/>
    <property type="match status" value="1"/>
</dbReference>
<protein>
    <recommendedName>
        <fullName evidence="7">4,4'-diapophytoene synthase</fullName>
        <ecNumber evidence="6">2.5.1.96</ecNumber>
    </recommendedName>
    <alternativeName>
        <fullName evidence="13">C30 carotenoid synthase</fullName>
    </alternativeName>
    <alternativeName>
        <fullName evidence="14">Dehydrosqualene synthase</fullName>
    </alternativeName>
</protein>
<dbReference type="EC" id="2.5.1.96" evidence="6"/>
<comment type="similarity">
    <text evidence="5">Belongs to the phytoene/squalene synthase family. CrtM subfamily.</text>
</comment>
<evidence type="ECO:0000256" key="5">
    <source>
        <dbReference type="ARBA" id="ARBA00009720"/>
    </source>
</evidence>
<dbReference type="KEGG" id="sauw:SAI5S5_1019010"/>
<evidence type="ECO:0000256" key="6">
    <source>
        <dbReference type="ARBA" id="ARBA00012627"/>
    </source>
</evidence>
<dbReference type="InterPro" id="IPR033904">
    <property type="entry name" value="Trans_IPPS_HH"/>
</dbReference>
<evidence type="ECO:0000256" key="2">
    <source>
        <dbReference type="ARBA" id="ARBA00001946"/>
    </source>
</evidence>
<gene>
    <name evidence="15" type="ORF">SAI7S6_1019070</name>
</gene>
<dbReference type="Pfam" id="PF00494">
    <property type="entry name" value="SQS_PSY"/>
    <property type="match status" value="1"/>
</dbReference>
<dbReference type="EMBL" id="HE579071">
    <property type="protein sequence ID" value="CCJ23606.1"/>
    <property type="molecule type" value="Genomic_DNA"/>
</dbReference>
<dbReference type="PANTHER" id="PTHR31480">
    <property type="entry name" value="BIFUNCTIONAL LYCOPENE CYCLASE/PHYTOENE SYNTHASE"/>
    <property type="match status" value="1"/>
</dbReference>
<evidence type="ECO:0000313" key="15">
    <source>
        <dbReference type="EMBL" id="CCJ23606.1"/>
    </source>
</evidence>
<evidence type="ECO:0000313" key="16">
    <source>
        <dbReference type="Proteomes" id="UP000032744"/>
    </source>
</evidence>
<evidence type="ECO:0000256" key="11">
    <source>
        <dbReference type="ARBA" id="ARBA00022842"/>
    </source>
</evidence>
<dbReference type="GO" id="GO:0051996">
    <property type="term" value="F:squalene synthase [NAD(P)H] activity"/>
    <property type="evidence" value="ECO:0007669"/>
    <property type="project" value="InterPro"/>
</dbReference>